<dbReference type="InterPro" id="IPR013328">
    <property type="entry name" value="6PGD_dom2"/>
</dbReference>
<dbReference type="GO" id="GO:0016491">
    <property type="term" value="F:oxidoreductase activity"/>
    <property type="evidence" value="ECO:0007669"/>
    <property type="project" value="UniProtKB-KW"/>
</dbReference>
<feature type="domain" description="NADPH-dependent reductive aminase-like C-terminal" evidence="3">
    <location>
        <begin position="165"/>
        <end position="290"/>
    </location>
</feature>
<dbReference type="PANTHER" id="PTHR43580:SF2">
    <property type="entry name" value="CYTOKINE-LIKE NUCLEAR FACTOR N-PAC"/>
    <property type="match status" value="1"/>
</dbReference>
<reference evidence="4 5" key="1">
    <citation type="submission" date="2019-08" db="EMBL/GenBank/DDBJ databases">
        <authorList>
            <person name="Herpell B J."/>
        </authorList>
    </citation>
    <scope>NUCLEOTIDE SEQUENCE [LARGE SCALE GENOMIC DNA]</scope>
    <source>
        <strain evidence="5">Msb3</strain>
    </source>
</reference>
<evidence type="ECO:0000256" key="1">
    <source>
        <dbReference type="ARBA" id="ARBA00023002"/>
    </source>
</evidence>
<dbReference type="GO" id="GO:0050661">
    <property type="term" value="F:NADP binding"/>
    <property type="evidence" value="ECO:0007669"/>
    <property type="project" value="InterPro"/>
</dbReference>
<dbReference type="InterPro" id="IPR036291">
    <property type="entry name" value="NAD(P)-bd_dom_sf"/>
</dbReference>
<evidence type="ECO:0000313" key="5">
    <source>
        <dbReference type="Proteomes" id="UP000325811"/>
    </source>
</evidence>
<organism evidence="4 5">
    <name type="scientific">Paraburkholderia dioscoreae</name>
    <dbReference type="NCBI Taxonomy" id="2604047"/>
    <lineage>
        <taxon>Bacteria</taxon>
        <taxon>Pseudomonadati</taxon>
        <taxon>Pseudomonadota</taxon>
        <taxon>Betaproteobacteria</taxon>
        <taxon>Burkholderiales</taxon>
        <taxon>Burkholderiaceae</taxon>
        <taxon>Paraburkholderia</taxon>
    </lineage>
</organism>
<accession>A0A5Q4ZE09</accession>
<dbReference type="InterPro" id="IPR006115">
    <property type="entry name" value="6PGDH_NADP-bd"/>
</dbReference>
<protein>
    <submittedName>
        <fullName evidence="4">NAD binding domain of 6-phosphogluconate dehydrogenase</fullName>
    </submittedName>
</protein>
<evidence type="ECO:0000259" key="2">
    <source>
        <dbReference type="Pfam" id="PF03446"/>
    </source>
</evidence>
<evidence type="ECO:0000313" key="4">
    <source>
        <dbReference type="EMBL" id="VVD33721.1"/>
    </source>
</evidence>
<dbReference type="Gene3D" id="1.10.1040.10">
    <property type="entry name" value="N-(1-d-carboxylethyl)-l-norvaline Dehydrogenase, domain 2"/>
    <property type="match status" value="1"/>
</dbReference>
<sequence length="292" mass="31459">MKPITVSVVGLGQMGSALVAPLLRGGNAVTVWNRNKEKAAPLVALGAQLADSIENAVKASELIVVCLSSYDISDTLFREPKVQPLLSGKTFIQLTTGTGDEAARSAAWAKDAEFSYLDGAIMDYPAAVGTAGCLLLASGPEASYKHYADHLRLLGGKFTYVGKNPAAANHLDGGLLTLYYATTFGFLQSAAMLEAADVSVETLKNAVDSFRHVLDKTMARATDSLSRKDYTGHEASIVVHSYGVQTLRDRARLAGVDYSLLQLFSEYLEKTRDMGFHAAELPATFEIFRRTR</sequence>
<proteinExistence type="predicted"/>
<dbReference type="PIRSF" id="PIRSF000103">
    <property type="entry name" value="HIBADH"/>
    <property type="match status" value="1"/>
</dbReference>
<feature type="domain" description="6-phosphogluconate dehydrogenase NADP-binding" evidence="2">
    <location>
        <begin position="6"/>
        <end position="162"/>
    </location>
</feature>
<keyword evidence="5" id="KW-1185">Reference proteome</keyword>
<dbReference type="Pfam" id="PF21761">
    <property type="entry name" value="RedAm-like_C"/>
    <property type="match status" value="1"/>
</dbReference>
<keyword evidence="1" id="KW-0560">Oxidoreductase</keyword>
<dbReference type="EMBL" id="LR699554">
    <property type="protein sequence ID" value="VVD33721.1"/>
    <property type="molecule type" value="Genomic_DNA"/>
</dbReference>
<dbReference type="AlphaFoldDB" id="A0A5Q4ZE09"/>
<dbReference type="PANTHER" id="PTHR43580">
    <property type="entry name" value="OXIDOREDUCTASE GLYR1-RELATED"/>
    <property type="match status" value="1"/>
</dbReference>
<name>A0A5Q4ZE09_9BURK</name>
<dbReference type="KEGG" id="pdio:PDMSB3_2437.1"/>
<dbReference type="Pfam" id="PF03446">
    <property type="entry name" value="NAD_binding_2"/>
    <property type="match status" value="1"/>
</dbReference>
<dbReference type="Proteomes" id="UP000325811">
    <property type="component" value="Chromosome II"/>
</dbReference>
<evidence type="ECO:0000259" key="3">
    <source>
        <dbReference type="Pfam" id="PF21761"/>
    </source>
</evidence>
<dbReference type="SUPFAM" id="SSF51735">
    <property type="entry name" value="NAD(P)-binding Rossmann-fold domains"/>
    <property type="match status" value="1"/>
</dbReference>
<dbReference type="InterPro" id="IPR015815">
    <property type="entry name" value="HIBADH-related"/>
</dbReference>
<dbReference type="InterPro" id="IPR051265">
    <property type="entry name" value="HIBADH-related_NP60_sf"/>
</dbReference>
<dbReference type="Gene3D" id="3.40.50.720">
    <property type="entry name" value="NAD(P)-binding Rossmann-like Domain"/>
    <property type="match status" value="1"/>
</dbReference>
<gene>
    <name evidence="4" type="ORF">PDMSB3_2437</name>
</gene>
<dbReference type="InterPro" id="IPR048666">
    <property type="entry name" value="RedAm-like_C"/>
</dbReference>